<evidence type="ECO:0000313" key="2">
    <source>
        <dbReference type="Proteomes" id="UP000569732"/>
    </source>
</evidence>
<organism evidence="1 2">
    <name type="scientific">Spartinivicinus marinus</name>
    <dbReference type="NCBI Taxonomy" id="2994442"/>
    <lineage>
        <taxon>Bacteria</taxon>
        <taxon>Pseudomonadati</taxon>
        <taxon>Pseudomonadota</taxon>
        <taxon>Gammaproteobacteria</taxon>
        <taxon>Oceanospirillales</taxon>
        <taxon>Zooshikellaceae</taxon>
        <taxon>Spartinivicinus</taxon>
    </lineage>
</organism>
<protein>
    <submittedName>
        <fullName evidence="1">Uncharacterized protein</fullName>
    </submittedName>
</protein>
<keyword evidence="2" id="KW-1185">Reference proteome</keyword>
<name>A0A853IJ45_9GAMM</name>
<accession>A0A853IJ45</accession>
<proteinExistence type="predicted"/>
<dbReference type="RefSeq" id="WP_180571105.1">
    <property type="nucleotide sequence ID" value="NZ_JACCKB010000061.1"/>
</dbReference>
<dbReference type="PROSITE" id="PS51257">
    <property type="entry name" value="PROKAR_LIPOPROTEIN"/>
    <property type="match status" value="1"/>
</dbReference>
<dbReference type="Proteomes" id="UP000569732">
    <property type="component" value="Unassembled WGS sequence"/>
</dbReference>
<dbReference type="EMBL" id="JACCKB010000061">
    <property type="protein sequence ID" value="NYZ69105.1"/>
    <property type="molecule type" value="Genomic_DNA"/>
</dbReference>
<sequence length="175" mass="19553">MTMYAGKILPYGTPNHFPYPVLISGCDKVWNRRWSSTKMDTSCIFSPGKGSYFYYPDGTWKQVINRYGGETNPTTKIDQIMVAPTSSSGFIRTNISGWDGNPISPNPDGSYVLLPLILYSTELSKNVYGEVDGLHWISGLANASENVITIGEKQYLVVQNVFRTTWDEYGVVELS</sequence>
<gene>
    <name evidence="1" type="ORF">H0A36_24090</name>
</gene>
<comment type="caution">
    <text evidence="1">The sequence shown here is derived from an EMBL/GenBank/DDBJ whole genome shotgun (WGS) entry which is preliminary data.</text>
</comment>
<dbReference type="AlphaFoldDB" id="A0A853IJ45"/>
<reference evidence="1 2" key="1">
    <citation type="submission" date="2020-07" db="EMBL/GenBank/DDBJ databases">
        <title>Endozoicomonas sp. nov., isolated from sediment.</title>
        <authorList>
            <person name="Gu T."/>
        </authorList>
    </citation>
    <scope>NUCLEOTIDE SEQUENCE [LARGE SCALE GENOMIC DNA]</scope>
    <source>
        <strain evidence="1 2">SM1973</strain>
    </source>
</reference>
<evidence type="ECO:0000313" key="1">
    <source>
        <dbReference type="EMBL" id="NYZ69105.1"/>
    </source>
</evidence>